<dbReference type="AlphaFoldDB" id="A0AAP3ETN7"/>
<comment type="caution">
    <text evidence="1">The sequence shown here is derived from an EMBL/GenBank/DDBJ whole genome shotgun (WGS) entry which is preliminary data.</text>
</comment>
<reference evidence="1" key="1">
    <citation type="submission" date="2023-06" db="EMBL/GenBank/DDBJ databases">
        <title>lsaBGC provides a comprehensive framework for evolutionary analysis of biosynthetic gene clusters within focal taxa.</title>
        <authorList>
            <person name="Salamzade R."/>
            <person name="Sandstrom S."/>
            <person name="Kalan L.R."/>
        </authorList>
    </citation>
    <scope>NUCLEOTIDE SEQUENCE</scope>
    <source>
        <strain evidence="1">P3-SID899</strain>
    </source>
</reference>
<sequence>MSTPTSTAPGLPWIDGPAVRAALSPRAAVDALEAALAAGLDPEADAPRTRVATAAGQLLQMPSTRGTEVGTKLLTLTPDNPERGLPVIQGVYVLFGAPGTPGQAPRAVLDGVELTGLRTSAVSALGVRLLADASPRHLVVFGTGVQAWEHALTLQDVFGLERVSVVGRDAGRAAALAARITAELGVTASAAGPEAVAEADVVVTCTAATTPLFDGTLVPEHATVVAMGSHTTDARETDDALARRATVAVESRDSAAREAGDVTLAIDSGALAGIEDTVTLTELVAGTARRREGAPALLVTTGMPWQDLVVASAVAREVLG</sequence>
<dbReference type="GO" id="GO:0005737">
    <property type="term" value="C:cytoplasm"/>
    <property type="evidence" value="ECO:0007669"/>
    <property type="project" value="TreeGrafter"/>
</dbReference>
<evidence type="ECO:0000313" key="2">
    <source>
        <dbReference type="Proteomes" id="UP001205867"/>
    </source>
</evidence>
<name>A0AAP3ETN7_MICLU</name>
<dbReference type="RefSeq" id="WP_216879912.1">
    <property type="nucleotide sequence ID" value="NZ_JAHHXH010000014.1"/>
</dbReference>
<organism evidence="1 2">
    <name type="scientific">Micrococcus luteus</name>
    <name type="common">Micrococcus lysodeikticus</name>
    <dbReference type="NCBI Taxonomy" id="1270"/>
    <lineage>
        <taxon>Bacteria</taxon>
        <taxon>Bacillati</taxon>
        <taxon>Actinomycetota</taxon>
        <taxon>Actinomycetes</taxon>
        <taxon>Micrococcales</taxon>
        <taxon>Micrococcaceae</taxon>
        <taxon>Micrococcus</taxon>
    </lineage>
</organism>
<accession>A0AAP3ETN7</accession>
<proteinExistence type="predicted"/>
<dbReference type="EMBL" id="JALXKZ020000004">
    <property type="protein sequence ID" value="MCV7628418.1"/>
    <property type="molecule type" value="Genomic_DNA"/>
</dbReference>
<gene>
    <name evidence="1" type="ORF">M3A82_003540</name>
</gene>
<protein>
    <submittedName>
        <fullName evidence="1">Ornithine cyclodeaminase family protein</fullName>
    </submittedName>
</protein>
<dbReference type="PANTHER" id="PTHR13812">
    <property type="entry name" value="KETIMINE REDUCTASE MU-CRYSTALLIN"/>
    <property type="match status" value="1"/>
</dbReference>
<dbReference type="Pfam" id="PF02423">
    <property type="entry name" value="OCD_Mu_crystall"/>
    <property type="match status" value="1"/>
</dbReference>
<dbReference type="InterPro" id="IPR003462">
    <property type="entry name" value="ODC_Mu_crystall"/>
</dbReference>
<dbReference type="PANTHER" id="PTHR13812:SF19">
    <property type="entry name" value="KETIMINE REDUCTASE MU-CRYSTALLIN"/>
    <property type="match status" value="1"/>
</dbReference>
<dbReference type="Proteomes" id="UP001205867">
    <property type="component" value="Unassembled WGS sequence"/>
</dbReference>
<evidence type="ECO:0000313" key="1">
    <source>
        <dbReference type="EMBL" id="MCV7628418.1"/>
    </source>
</evidence>
<dbReference type="PIRSF" id="PIRSF001439">
    <property type="entry name" value="CryM"/>
    <property type="match status" value="1"/>
</dbReference>